<gene>
    <name evidence="1" type="ORF">GIL414_LOCUS69589</name>
</gene>
<name>A0A8S3HED6_9BILA</name>
<dbReference type="Proteomes" id="UP000681720">
    <property type="component" value="Unassembled WGS sequence"/>
</dbReference>
<proteinExistence type="predicted"/>
<organism evidence="1 2">
    <name type="scientific">Rotaria magnacalcarata</name>
    <dbReference type="NCBI Taxonomy" id="392030"/>
    <lineage>
        <taxon>Eukaryota</taxon>
        <taxon>Metazoa</taxon>
        <taxon>Spiralia</taxon>
        <taxon>Gnathifera</taxon>
        <taxon>Rotifera</taxon>
        <taxon>Eurotatoria</taxon>
        <taxon>Bdelloidea</taxon>
        <taxon>Philodinida</taxon>
        <taxon>Philodinidae</taxon>
        <taxon>Rotaria</taxon>
    </lineage>
</organism>
<protein>
    <submittedName>
        <fullName evidence="1">Uncharacterized protein</fullName>
    </submittedName>
</protein>
<evidence type="ECO:0000313" key="2">
    <source>
        <dbReference type="Proteomes" id="UP000681720"/>
    </source>
</evidence>
<sequence>ILTHKTTIDLDVISNIPAGQFVIQQNLNDDDNNNETSHASARS</sequence>
<comment type="caution">
    <text evidence="1">The sequence shown here is derived from an EMBL/GenBank/DDBJ whole genome shotgun (WGS) entry which is preliminary data.</text>
</comment>
<dbReference type="EMBL" id="CAJOBJ010330450">
    <property type="protein sequence ID" value="CAF5181873.1"/>
    <property type="molecule type" value="Genomic_DNA"/>
</dbReference>
<dbReference type="AlphaFoldDB" id="A0A8S3HED6"/>
<reference evidence="1" key="1">
    <citation type="submission" date="2021-02" db="EMBL/GenBank/DDBJ databases">
        <authorList>
            <person name="Nowell W R."/>
        </authorList>
    </citation>
    <scope>NUCLEOTIDE SEQUENCE</scope>
</reference>
<evidence type="ECO:0000313" key="1">
    <source>
        <dbReference type="EMBL" id="CAF5181873.1"/>
    </source>
</evidence>
<feature type="non-terminal residue" evidence="1">
    <location>
        <position position="1"/>
    </location>
</feature>
<accession>A0A8S3HED6</accession>